<keyword evidence="1" id="KW-1133">Transmembrane helix</keyword>
<reference evidence="2 3" key="1">
    <citation type="submission" date="2016-01" db="EMBL/GenBank/DDBJ databases">
        <authorList>
            <person name="Oliw E.H."/>
        </authorList>
    </citation>
    <scope>NUCLEOTIDE SEQUENCE [LARGE SCALE GENOMIC DNA]</scope>
    <source>
        <strain evidence="2 3">MDcuke</strain>
    </source>
</reference>
<sequence>MVCFAALTGIIYGLAWLRSERVWVAALVHFAFSLLLFPYSVWQHSNAEGTANLCHA</sequence>
<name>A0A345CZQ8_9GAMM</name>
<evidence type="ECO:0000313" key="2">
    <source>
        <dbReference type="EMBL" id="AXF78925.1"/>
    </source>
</evidence>
<dbReference type="AlphaFoldDB" id="A0A345CZQ8"/>
<accession>A0A345CZQ8</accession>
<feature type="transmembrane region" description="Helical" evidence="1">
    <location>
        <begin position="22"/>
        <end position="42"/>
    </location>
</feature>
<evidence type="ECO:0000313" key="3">
    <source>
        <dbReference type="Proteomes" id="UP000264980"/>
    </source>
</evidence>
<dbReference type="Proteomes" id="UP000264980">
    <property type="component" value="Chromosome"/>
</dbReference>
<dbReference type="EMBL" id="CP013970">
    <property type="protein sequence ID" value="AXF78925.1"/>
    <property type="molecule type" value="Genomic_DNA"/>
</dbReference>
<keyword evidence="1" id="KW-0472">Membrane</keyword>
<organism evidence="2 3">
    <name type="scientific">Erwinia tracheiphila</name>
    <dbReference type="NCBI Taxonomy" id="65700"/>
    <lineage>
        <taxon>Bacteria</taxon>
        <taxon>Pseudomonadati</taxon>
        <taxon>Pseudomonadota</taxon>
        <taxon>Gammaproteobacteria</taxon>
        <taxon>Enterobacterales</taxon>
        <taxon>Erwiniaceae</taxon>
        <taxon>Erwinia</taxon>
    </lineage>
</organism>
<evidence type="ECO:0008006" key="4">
    <source>
        <dbReference type="Google" id="ProtNLM"/>
    </source>
</evidence>
<keyword evidence="1" id="KW-0812">Transmembrane</keyword>
<gene>
    <name evidence="2" type="ORF">AV903_25175</name>
</gene>
<protein>
    <recommendedName>
        <fullName evidence="4">CPBP family intramembrane metalloprotease</fullName>
    </recommendedName>
</protein>
<evidence type="ECO:0000256" key="1">
    <source>
        <dbReference type="SAM" id="Phobius"/>
    </source>
</evidence>
<dbReference type="RefSeq" id="WP_152664296.1">
    <property type="nucleotide sequence ID" value="NZ_CP013970.1"/>
</dbReference>
<proteinExistence type="predicted"/>